<dbReference type="InterPro" id="IPR051783">
    <property type="entry name" value="NAD(P)-dependent_oxidoreduct"/>
</dbReference>
<name>A0A8H6RD56_9PEZI</name>
<feature type="domain" description="NAD-dependent epimerase/dehydratase" evidence="1">
    <location>
        <begin position="3"/>
        <end position="231"/>
    </location>
</feature>
<dbReference type="PANTHER" id="PTHR48079">
    <property type="entry name" value="PROTEIN YEEZ"/>
    <property type="match status" value="1"/>
</dbReference>
<organism evidence="2 3">
    <name type="scientific">Pseudocercospora fuligena</name>
    <dbReference type="NCBI Taxonomy" id="685502"/>
    <lineage>
        <taxon>Eukaryota</taxon>
        <taxon>Fungi</taxon>
        <taxon>Dikarya</taxon>
        <taxon>Ascomycota</taxon>
        <taxon>Pezizomycotina</taxon>
        <taxon>Dothideomycetes</taxon>
        <taxon>Dothideomycetidae</taxon>
        <taxon>Mycosphaerellales</taxon>
        <taxon>Mycosphaerellaceae</taxon>
        <taxon>Pseudocercospora</taxon>
    </lineage>
</organism>
<dbReference type="SUPFAM" id="SSF51735">
    <property type="entry name" value="NAD(P)-binding Rossmann-fold domains"/>
    <property type="match status" value="1"/>
</dbReference>
<dbReference type="InterPro" id="IPR001509">
    <property type="entry name" value="Epimerase_deHydtase"/>
</dbReference>
<dbReference type="Pfam" id="PF01370">
    <property type="entry name" value="Epimerase"/>
    <property type="match status" value="1"/>
</dbReference>
<dbReference type="GO" id="GO:0005737">
    <property type="term" value="C:cytoplasm"/>
    <property type="evidence" value="ECO:0007669"/>
    <property type="project" value="TreeGrafter"/>
</dbReference>
<evidence type="ECO:0000313" key="2">
    <source>
        <dbReference type="EMBL" id="KAF7190366.1"/>
    </source>
</evidence>
<accession>A0A8H6RD56</accession>
<dbReference type="OrthoDB" id="10262413at2759"/>
<keyword evidence="3" id="KW-1185">Reference proteome</keyword>
<dbReference type="AlphaFoldDB" id="A0A8H6RD56"/>
<reference evidence="2" key="1">
    <citation type="submission" date="2020-04" db="EMBL/GenBank/DDBJ databases">
        <title>Draft genome resource of the tomato pathogen Pseudocercospora fuligena.</title>
        <authorList>
            <person name="Zaccaron A."/>
        </authorList>
    </citation>
    <scope>NUCLEOTIDE SEQUENCE</scope>
    <source>
        <strain evidence="2">PF001</strain>
    </source>
</reference>
<evidence type="ECO:0000313" key="3">
    <source>
        <dbReference type="Proteomes" id="UP000660729"/>
    </source>
</evidence>
<comment type="caution">
    <text evidence="2">The sequence shown here is derived from an EMBL/GenBank/DDBJ whole genome shotgun (WGS) entry which is preliminary data.</text>
</comment>
<sequence>MRVFLTGANGFIGLPTIRELVNRGHQVLALTRSDAGETKILSSYSSSVKAITIVRGSTEDCELITKSAAKSEGVIHLAYNHDFVGTDRATAAKQDDAVLDALLAGLRQNGGGIKKPLVVAGGCAGLRPASLLKPGLATLEPLKETDAFEKTSARVQSNEKVVNAAGVRGIVMRLAPTVHGKGDPNFVTAMKAAIVKHRRATYLGDGTNRWPATHVDDTAAALVLALEKDQRGYLHPIAEAGVAFKDIVEAIGASLGLEKAESVGEDEFKEQYGWMDRVLTEDRPTNGKLTQEMLGWRPKEIGLVQDIKENY</sequence>
<proteinExistence type="predicted"/>
<dbReference type="PANTHER" id="PTHR48079:SF9">
    <property type="entry name" value="PUTATIVE-RELATED"/>
    <property type="match status" value="1"/>
</dbReference>
<dbReference type="GO" id="GO:0004029">
    <property type="term" value="F:aldehyde dehydrogenase (NAD+) activity"/>
    <property type="evidence" value="ECO:0007669"/>
    <property type="project" value="TreeGrafter"/>
</dbReference>
<dbReference type="Gene3D" id="3.40.50.720">
    <property type="entry name" value="NAD(P)-binding Rossmann-like Domain"/>
    <property type="match status" value="1"/>
</dbReference>
<gene>
    <name evidence="2" type="ORF">HII31_08284</name>
</gene>
<protein>
    <recommendedName>
        <fullName evidence="1">NAD-dependent epimerase/dehydratase domain-containing protein</fullName>
    </recommendedName>
</protein>
<dbReference type="InterPro" id="IPR036291">
    <property type="entry name" value="NAD(P)-bd_dom_sf"/>
</dbReference>
<dbReference type="EMBL" id="JABCIY010000173">
    <property type="protein sequence ID" value="KAF7190366.1"/>
    <property type="molecule type" value="Genomic_DNA"/>
</dbReference>
<evidence type="ECO:0000259" key="1">
    <source>
        <dbReference type="Pfam" id="PF01370"/>
    </source>
</evidence>
<dbReference type="Proteomes" id="UP000660729">
    <property type="component" value="Unassembled WGS sequence"/>
</dbReference>